<dbReference type="Pfam" id="PF03780">
    <property type="entry name" value="Asp23"/>
    <property type="match status" value="1"/>
</dbReference>
<evidence type="ECO:0008006" key="4">
    <source>
        <dbReference type="Google" id="ProtNLM"/>
    </source>
</evidence>
<gene>
    <name evidence="2" type="ORF">Airi01_018310</name>
</gene>
<accession>A0A9W6RCY3</accession>
<sequence length="192" mass="20088">MGVASAKMGPPTGGIMTVFADGVPEVPAQGQAPAQAEEQVNVLVTDPPPGLPPAQLAAQVKGRIDIEDEVVEKVAGLAAIEVEGVADLGGDVARAVESVRERIGIGHRRGDQGVKARIDGREVSIEVTIVIEYGHVVMDVARQVKTNVAIQTNRMLGLRVVEVNVIVDDVRMPAAARPAEPAGDDDQRLTIG</sequence>
<comment type="caution">
    <text evidence="2">The sequence shown here is derived from an EMBL/GenBank/DDBJ whole genome shotgun (WGS) entry which is preliminary data.</text>
</comment>
<comment type="similarity">
    <text evidence="1">Belongs to the asp23 family.</text>
</comment>
<evidence type="ECO:0000313" key="2">
    <source>
        <dbReference type="EMBL" id="GLY73564.1"/>
    </source>
</evidence>
<dbReference type="Proteomes" id="UP001165135">
    <property type="component" value="Unassembled WGS sequence"/>
</dbReference>
<dbReference type="AlphaFoldDB" id="A0A9W6RCY3"/>
<proteinExistence type="inferred from homology"/>
<name>A0A9W6RCY3_9ACTN</name>
<organism evidence="2 3">
    <name type="scientific">Actinoallomurus iriomotensis</name>
    <dbReference type="NCBI Taxonomy" id="478107"/>
    <lineage>
        <taxon>Bacteria</taxon>
        <taxon>Bacillati</taxon>
        <taxon>Actinomycetota</taxon>
        <taxon>Actinomycetes</taxon>
        <taxon>Streptosporangiales</taxon>
        <taxon>Thermomonosporaceae</taxon>
        <taxon>Actinoallomurus</taxon>
    </lineage>
</organism>
<reference evidence="2" key="1">
    <citation type="submission" date="2023-03" db="EMBL/GenBank/DDBJ databases">
        <title>Actinoallomurus iriomotensis NBRC 103681.</title>
        <authorList>
            <person name="Ichikawa N."/>
            <person name="Sato H."/>
            <person name="Tonouchi N."/>
        </authorList>
    </citation>
    <scope>NUCLEOTIDE SEQUENCE</scope>
    <source>
        <strain evidence="2">NBRC 103681</strain>
    </source>
</reference>
<evidence type="ECO:0000313" key="3">
    <source>
        <dbReference type="Proteomes" id="UP001165135"/>
    </source>
</evidence>
<dbReference type="PANTHER" id="PTHR34297">
    <property type="entry name" value="HYPOTHETICAL CYTOSOLIC PROTEIN-RELATED"/>
    <property type="match status" value="1"/>
</dbReference>
<dbReference type="EMBL" id="BSTJ01000002">
    <property type="protein sequence ID" value="GLY73564.1"/>
    <property type="molecule type" value="Genomic_DNA"/>
</dbReference>
<dbReference type="InterPro" id="IPR005531">
    <property type="entry name" value="Asp23"/>
</dbReference>
<protein>
    <recommendedName>
        <fullName evidence="4">Asp23/Gls24 family envelope stress response protein</fullName>
    </recommendedName>
</protein>
<evidence type="ECO:0000256" key="1">
    <source>
        <dbReference type="ARBA" id="ARBA00005721"/>
    </source>
</evidence>
<dbReference type="PANTHER" id="PTHR34297:SF2">
    <property type="entry name" value="ASP23_GLS24 FAMILY ENVELOPE STRESS RESPONSE PROTEIN"/>
    <property type="match status" value="1"/>
</dbReference>